<dbReference type="SMART" id="SM00796">
    <property type="entry name" value="AHS1"/>
    <property type="match status" value="1"/>
</dbReference>
<dbReference type="SUPFAM" id="SSF160467">
    <property type="entry name" value="PH0987 N-terminal domain-like"/>
    <property type="match status" value="1"/>
</dbReference>
<reference evidence="7 8" key="1">
    <citation type="submission" date="2020-02" db="EMBL/GenBank/DDBJ databases">
        <title>Genome sequence of the type strain DSM 27180 of Arthrobacter silviterrae.</title>
        <authorList>
            <person name="Gao J."/>
            <person name="Sun J."/>
        </authorList>
    </citation>
    <scope>NUCLEOTIDE SEQUENCE [LARGE SCALE GENOMIC DNA]</scope>
    <source>
        <strain evidence="7 8">DSM 27180</strain>
    </source>
</reference>
<sequence>MAAPIRETGTITAIRPAGTRALLVELSTLEAVLALAARLAESPLPGQLDALSAAATVLVKFDSPNAARKAAAAIRALDLGTAPTGTGRLVEVEVNYDGADLAEVAALTGLSPEGVIAAHTGQTWRAAFGGFAPGFAYLLGENTALHVPRRSTPRTAVPAGAVALAGDYSAVYPRQSPGGWQLIGHTDALLWSLERESPALIRPQDRVRFIPARPALRLHAGTTPSKHDAGTSPAGTAEAMVGTAEATAEATGQQAGSLLVVCAGLQSLIQDLGRPGLGDLGVSAAGAADPSAARQANRLVGNQAGDAVVENLLGSLVLRAESDQVLAVTGARTALRITPADPSRSERHPAQDAPFALLDGETLTLDPATEGLRCYLGVRGGAAVAKVMGSRSTDLMSGIGPAPLAPGSRIPVGPVRGAHVVGSPEPSTLRPLPASGTATLRITPGPRDDWFGGAGMAALAGQDWLVGAASNRIGIRLELADGGMPVPRLRDGELASEGVVWGALQVPPSGLPVLFLADHPVTGGYPVIAAVVPEDLSAAAQLPPGTRVRFVPANPATPTDTPSHQGTRS</sequence>
<evidence type="ECO:0000313" key="8">
    <source>
        <dbReference type="Proteomes" id="UP000479226"/>
    </source>
</evidence>
<comment type="caution">
    <text evidence="7">The sequence shown here is derived from an EMBL/GenBank/DDBJ whole genome shotgun (WGS) entry which is preliminary data.</text>
</comment>
<evidence type="ECO:0000313" key="7">
    <source>
        <dbReference type="EMBL" id="NGN83252.1"/>
    </source>
</evidence>
<proteinExistence type="predicted"/>
<dbReference type="PANTHER" id="PTHR43309:SF3">
    <property type="entry name" value="5-OXOPROLINASE SUBUNIT C"/>
    <property type="match status" value="1"/>
</dbReference>
<gene>
    <name evidence="7" type="ORF">G6N77_07215</name>
</gene>
<dbReference type="Proteomes" id="UP000479226">
    <property type="component" value="Unassembled WGS sequence"/>
</dbReference>
<dbReference type="SMART" id="SM00797">
    <property type="entry name" value="AHS2"/>
    <property type="match status" value="1"/>
</dbReference>
<keyword evidence="3" id="KW-0067">ATP-binding</keyword>
<name>A0ABX0DGB1_9MICC</name>
<evidence type="ECO:0000256" key="1">
    <source>
        <dbReference type="ARBA" id="ARBA00022741"/>
    </source>
</evidence>
<dbReference type="InterPro" id="IPR003833">
    <property type="entry name" value="CT_C_D"/>
</dbReference>
<feature type="domain" description="Carboxyltransferase" evidence="6">
    <location>
        <begin position="279"/>
        <end position="569"/>
    </location>
</feature>
<dbReference type="InterPro" id="IPR029000">
    <property type="entry name" value="Cyclophilin-like_dom_sf"/>
</dbReference>
<keyword evidence="2" id="KW-0378">Hydrolase</keyword>
<dbReference type="SUPFAM" id="SSF50891">
    <property type="entry name" value="Cyclophilin-like"/>
    <property type="match status" value="2"/>
</dbReference>
<dbReference type="EMBL" id="JAAKZI010000009">
    <property type="protein sequence ID" value="NGN83252.1"/>
    <property type="molecule type" value="Genomic_DNA"/>
</dbReference>
<dbReference type="Gene3D" id="2.40.100.10">
    <property type="entry name" value="Cyclophilin-like"/>
    <property type="match status" value="2"/>
</dbReference>
<feature type="compositionally biased region" description="Polar residues" evidence="4">
    <location>
        <begin position="556"/>
        <end position="569"/>
    </location>
</feature>
<keyword evidence="8" id="KW-1185">Reference proteome</keyword>
<evidence type="ECO:0000259" key="5">
    <source>
        <dbReference type="SMART" id="SM00796"/>
    </source>
</evidence>
<feature type="region of interest" description="Disordered" evidence="4">
    <location>
        <begin position="547"/>
        <end position="569"/>
    </location>
</feature>
<dbReference type="Gene3D" id="3.30.1360.40">
    <property type="match status" value="1"/>
</dbReference>
<organism evidence="7 8">
    <name type="scientific">Arthrobacter silviterrae</name>
    <dbReference type="NCBI Taxonomy" id="2026658"/>
    <lineage>
        <taxon>Bacteria</taxon>
        <taxon>Bacillati</taxon>
        <taxon>Actinomycetota</taxon>
        <taxon>Actinomycetes</taxon>
        <taxon>Micrococcales</taxon>
        <taxon>Micrococcaceae</taxon>
        <taxon>Arthrobacter</taxon>
    </lineage>
</organism>
<evidence type="ECO:0000256" key="3">
    <source>
        <dbReference type="ARBA" id="ARBA00022840"/>
    </source>
</evidence>
<accession>A0ABX0DGB1</accession>
<feature type="domain" description="Carboxyltransferase" evidence="5">
    <location>
        <begin position="12"/>
        <end position="201"/>
    </location>
</feature>
<dbReference type="Pfam" id="PF02626">
    <property type="entry name" value="CT_A_B"/>
    <property type="match status" value="1"/>
</dbReference>
<protein>
    <submittedName>
        <fullName evidence="7">Carboxyltransferase domain-containing protein</fullName>
    </submittedName>
</protein>
<evidence type="ECO:0000256" key="4">
    <source>
        <dbReference type="SAM" id="MobiDB-lite"/>
    </source>
</evidence>
<dbReference type="InterPro" id="IPR003778">
    <property type="entry name" value="CT_A_B"/>
</dbReference>
<evidence type="ECO:0000259" key="6">
    <source>
        <dbReference type="SMART" id="SM00797"/>
    </source>
</evidence>
<keyword evidence="1" id="KW-0547">Nucleotide-binding</keyword>
<evidence type="ECO:0000256" key="2">
    <source>
        <dbReference type="ARBA" id="ARBA00022801"/>
    </source>
</evidence>
<dbReference type="InterPro" id="IPR052708">
    <property type="entry name" value="PxpC"/>
</dbReference>
<dbReference type="PANTHER" id="PTHR43309">
    <property type="entry name" value="5-OXOPROLINASE SUBUNIT C"/>
    <property type="match status" value="1"/>
</dbReference>
<dbReference type="Pfam" id="PF02682">
    <property type="entry name" value="CT_C_D"/>
    <property type="match status" value="1"/>
</dbReference>